<organism evidence="1">
    <name type="scientific">Rhizophora mucronata</name>
    <name type="common">Asiatic mangrove</name>
    <dbReference type="NCBI Taxonomy" id="61149"/>
    <lineage>
        <taxon>Eukaryota</taxon>
        <taxon>Viridiplantae</taxon>
        <taxon>Streptophyta</taxon>
        <taxon>Embryophyta</taxon>
        <taxon>Tracheophyta</taxon>
        <taxon>Spermatophyta</taxon>
        <taxon>Magnoliopsida</taxon>
        <taxon>eudicotyledons</taxon>
        <taxon>Gunneridae</taxon>
        <taxon>Pentapetalae</taxon>
        <taxon>rosids</taxon>
        <taxon>fabids</taxon>
        <taxon>Malpighiales</taxon>
        <taxon>Rhizophoraceae</taxon>
        <taxon>Rhizophora</taxon>
    </lineage>
</organism>
<sequence length="27" mass="3066">MISFNVTYLTNMYDMPIALLVGLNHHG</sequence>
<protein>
    <submittedName>
        <fullName evidence="1">Uncharacterized protein</fullName>
    </submittedName>
</protein>
<reference evidence="1" key="1">
    <citation type="submission" date="2018-02" db="EMBL/GenBank/DDBJ databases">
        <title>Rhizophora mucronata_Transcriptome.</title>
        <authorList>
            <person name="Meera S.P."/>
            <person name="Sreeshan A."/>
            <person name="Augustine A."/>
        </authorList>
    </citation>
    <scope>NUCLEOTIDE SEQUENCE</scope>
    <source>
        <tissue evidence="1">Leaf</tissue>
    </source>
</reference>
<name>A0A2P2LDC5_RHIMU</name>
<dbReference type="EMBL" id="GGEC01035494">
    <property type="protein sequence ID" value="MBX15978.1"/>
    <property type="molecule type" value="Transcribed_RNA"/>
</dbReference>
<dbReference type="AlphaFoldDB" id="A0A2P2LDC5"/>
<evidence type="ECO:0000313" key="1">
    <source>
        <dbReference type="EMBL" id="MBX15978.1"/>
    </source>
</evidence>
<accession>A0A2P2LDC5</accession>
<proteinExistence type="predicted"/>